<organism evidence="1">
    <name type="scientific">marine sediment metagenome</name>
    <dbReference type="NCBI Taxonomy" id="412755"/>
    <lineage>
        <taxon>unclassified sequences</taxon>
        <taxon>metagenomes</taxon>
        <taxon>ecological metagenomes</taxon>
    </lineage>
</organism>
<proteinExistence type="predicted"/>
<reference evidence="1" key="1">
    <citation type="journal article" date="2015" name="Nature">
        <title>Complex archaea that bridge the gap between prokaryotes and eukaryotes.</title>
        <authorList>
            <person name="Spang A."/>
            <person name="Saw J.H."/>
            <person name="Jorgensen S.L."/>
            <person name="Zaremba-Niedzwiedzka K."/>
            <person name="Martijn J."/>
            <person name="Lind A.E."/>
            <person name="van Eijk R."/>
            <person name="Schleper C."/>
            <person name="Guy L."/>
            <person name="Ettema T.J."/>
        </authorList>
    </citation>
    <scope>NUCLEOTIDE SEQUENCE</scope>
</reference>
<accession>A0A0F9L8Y4</accession>
<name>A0A0F9L8Y4_9ZZZZ</name>
<protein>
    <submittedName>
        <fullName evidence="1">Uncharacterized protein</fullName>
    </submittedName>
</protein>
<gene>
    <name evidence="1" type="ORF">LCGC14_1229280</name>
</gene>
<evidence type="ECO:0000313" key="1">
    <source>
        <dbReference type="EMBL" id="KKM91359.1"/>
    </source>
</evidence>
<comment type="caution">
    <text evidence="1">The sequence shown here is derived from an EMBL/GenBank/DDBJ whole genome shotgun (WGS) entry which is preliminary data.</text>
</comment>
<dbReference type="EMBL" id="LAZR01006544">
    <property type="protein sequence ID" value="KKM91359.1"/>
    <property type="molecule type" value="Genomic_DNA"/>
</dbReference>
<sequence>MFEVKKGDAFKAYFKLVDSTDFATPENGVANTGVTGAYTKNGAGAVNLNMAAANRWTDLSGSVSGLYVVTVPTGATDTIGELIVAVIDDGAGVAGAARVFKVVSHPSDDIYDKVSSLNINAAAIADAVWDELSTGHTGAGKAGKMLFDVISNINVNLPSANAVADAVWNELSTGHTDAGKAGRKMWHKVSQIQASVAQARTDIGNLTDIDAAAVEDACSAALATCKLKQLLATNASLTVGSTTVKVSSVIGKMLNKAPGTAWAYALATDSLEALRDNQAAAGGDWTANEKTEFKAILGIKNTGTPGDPTAGILFDDLLDGKVWDVLSTGHVGAGRAGKRLWHSLDATSNAIINNIDPSVNAISNAVINNIDPSINGISNIVANDIDPSINGISNVVKGISNVVANEIEPSTDVISNYVKNNIDP</sequence>
<dbReference type="AlphaFoldDB" id="A0A0F9L8Y4"/>
<feature type="non-terminal residue" evidence="1">
    <location>
        <position position="424"/>
    </location>
</feature>